<accession>A0A2A5W9A4</accession>
<proteinExistence type="predicted"/>
<evidence type="ECO:0000313" key="2">
    <source>
        <dbReference type="EMBL" id="PDH32874.1"/>
    </source>
</evidence>
<dbReference type="EMBL" id="NTJZ01000012">
    <property type="protein sequence ID" value="PDH32874.1"/>
    <property type="molecule type" value="Genomic_DNA"/>
</dbReference>
<dbReference type="AlphaFoldDB" id="A0A2A5W9A4"/>
<reference evidence="2 3" key="1">
    <citation type="submission" date="2017-08" db="EMBL/GenBank/DDBJ databases">
        <title>Fine stratification of microbial communities through a metagenomic profile of the photic zone.</title>
        <authorList>
            <person name="Haro-Moreno J.M."/>
            <person name="Lopez-Perez M."/>
            <person name="De La Torre J."/>
            <person name="Picazo A."/>
            <person name="Camacho A."/>
            <person name="Rodriguez-Valera F."/>
        </authorList>
    </citation>
    <scope>NUCLEOTIDE SEQUENCE [LARGE SCALE GENOMIC DNA]</scope>
    <source>
        <strain evidence="2">MED-G28</strain>
    </source>
</reference>
<evidence type="ECO:0000256" key="1">
    <source>
        <dbReference type="SAM" id="SignalP"/>
    </source>
</evidence>
<evidence type="ECO:0000313" key="3">
    <source>
        <dbReference type="Proteomes" id="UP000219329"/>
    </source>
</evidence>
<dbReference type="Proteomes" id="UP000219329">
    <property type="component" value="Unassembled WGS sequence"/>
</dbReference>
<feature type="chain" id="PRO_5012992313" evidence="1">
    <location>
        <begin position="23"/>
        <end position="177"/>
    </location>
</feature>
<sequence>MRAIRFNFAFIFLFFIANASSAQSTIAGADASFSYIASTLQLFRNTGRLVNNPGIDGADLEAFIELLDYYYDQFSNEFNHDSPMCQFYMNPENGRMTIEDKAELSFSFLRDLDDRVELYLSVDEEFQNQVVDEFGSFLLDNINEEKLVSSNSLQLPSSTFDEAAIISFIDSVCIQEI</sequence>
<name>A0A2A5W9A4_9GAMM</name>
<protein>
    <submittedName>
        <fullName evidence="2">Uncharacterized protein</fullName>
    </submittedName>
</protein>
<feature type="signal peptide" evidence="1">
    <location>
        <begin position="1"/>
        <end position="22"/>
    </location>
</feature>
<comment type="caution">
    <text evidence="2">The sequence shown here is derived from an EMBL/GenBank/DDBJ whole genome shotgun (WGS) entry which is preliminary data.</text>
</comment>
<keyword evidence="1" id="KW-0732">Signal</keyword>
<organism evidence="2 3">
    <name type="scientific">OM182 bacterium MED-G28</name>
    <dbReference type="NCBI Taxonomy" id="1986256"/>
    <lineage>
        <taxon>Bacteria</taxon>
        <taxon>Pseudomonadati</taxon>
        <taxon>Pseudomonadota</taxon>
        <taxon>Gammaproteobacteria</taxon>
        <taxon>OMG group</taxon>
        <taxon>OM182 clade</taxon>
    </lineage>
</organism>
<gene>
    <name evidence="2" type="ORF">CNF02_10350</name>
</gene>